<dbReference type="GO" id="GO:0020037">
    <property type="term" value="F:heme binding"/>
    <property type="evidence" value="ECO:0007669"/>
    <property type="project" value="InterPro"/>
</dbReference>
<keyword evidence="7" id="KW-0560">Oxidoreductase</keyword>
<keyword evidence="5 11" id="KW-0479">Metal-binding</keyword>
<dbReference type="GO" id="GO:0016020">
    <property type="term" value="C:membrane"/>
    <property type="evidence" value="ECO:0007669"/>
    <property type="project" value="UniProtKB-SubCell"/>
</dbReference>
<dbReference type="AlphaFoldDB" id="A0A2T7CC87"/>
<evidence type="ECO:0000256" key="9">
    <source>
        <dbReference type="ARBA" id="ARBA00023033"/>
    </source>
</evidence>
<dbReference type="PRINTS" id="PR00385">
    <property type="entry name" value="P450"/>
</dbReference>
<evidence type="ECO:0000256" key="3">
    <source>
        <dbReference type="ARBA" id="ARBA00022617"/>
    </source>
</evidence>
<dbReference type="InterPro" id="IPR001128">
    <property type="entry name" value="Cyt_P450"/>
</dbReference>
<dbReference type="Gene3D" id="1.10.630.10">
    <property type="entry name" value="Cytochrome P450"/>
    <property type="match status" value="1"/>
</dbReference>
<dbReference type="STRING" id="1504633.A0A2T7CC87"/>
<organism evidence="12 13">
    <name type="scientific">Panicum hallii var. hallii</name>
    <dbReference type="NCBI Taxonomy" id="1504633"/>
    <lineage>
        <taxon>Eukaryota</taxon>
        <taxon>Viridiplantae</taxon>
        <taxon>Streptophyta</taxon>
        <taxon>Embryophyta</taxon>
        <taxon>Tracheophyta</taxon>
        <taxon>Spermatophyta</taxon>
        <taxon>Magnoliopsida</taxon>
        <taxon>Liliopsida</taxon>
        <taxon>Poales</taxon>
        <taxon>Poaceae</taxon>
        <taxon>PACMAD clade</taxon>
        <taxon>Panicoideae</taxon>
        <taxon>Panicodae</taxon>
        <taxon>Paniceae</taxon>
        <taxon>Panicinae</taxon>
        <taxon>Panicum</taxon>
        <taxon>Panicum sect. Panicum</taxon>
    </lineage>
</organism>
<reference evidence="12 13" key="1">
    <citation type="submission" date="2018-04" db="EMBL/GenBank/DDBJ databases">
        <title>WGS assembly of Panicum hallii var. hallii HAL2.</title>
        <authorList>
            <person name="Lovell J."/>
            <person name="Jenkins J."/>
            <person name="Lowry D."/>
            <person name="Mamidi S."/>
            <person name="Sreedasyam A."/>
            <person name="Weng X."/>
            <person name="Barry K."/>
            <person name="Bonette J."/>
            <person name="Campitelli B."/>
            <person name="Daum C."/>
            <person name="Gordon S."/>
            <person name="Gould B."/>
            <person name="Lipzen A."/>
            <person name="MacQueen A."/>
            <person name="Palacio-Mejia J."/>
            <person name="Plott C."/>
            <person name="Shakirov E."/>
            <person name="Shu S."/>
            <person name="Yoshinaga Y."/>
            <person name="Zane M."/>
            <person name="Rokhsar D."/>
            <person name="Grimwood J."/>
            <person name="Schmutz J."/>
            <person name="Juenger T."/>
        </authorList>
    </citation>
    <scope>NUCLEOTIDE SEQUENCE [LARGE SCALE GENOMIC DNA]</scope>
    <source>
        <strain evidence="13">cv. HAL2</strain>
    </source>
</reference>
<dbReference type="InterPro" id="IPR002401">
    <property type="entry name" value="Cyt_P450_E_grp-I"/>
</dbReference>
<dbReference type="Proteomes" id="UP000244336">
    <property type="component" value="Chromosome 9"/>
</dbReference>
<dbReference type="OrthoDB" id="1470350at2759"/>
<keyword evidence="3 11" id="KW-0349">Heme</keyword>
<keyword evidence="13" id="KW-1185">Reference proteome</keyword>
<evidence type="ECO:0000256" key="6">
    <source>
        <dbReference type="ARBA" id="ARBA00022989"/>
    </source>
</evidence>
<dbReference type="GO" id="GO:0005506">
    <property type="term" value="F:iron ion binding"/>
    <property type="evidence" value="ECO:0007669"/>
    <property type="project" value="InterPro"/>
</dbReference>
<evidence type="ECO:0000313" key="13">
    <source>
        <dbReference type="Proteomes" id="UP000244336"/>
    </source>
</evidence>
<keyword evidence="4" id="KW-0812">Transmembrane</keyword>
<dbReference type="EMBL" id="CM009757">
    <property type="protein sequence ID" value="PUZ40946.1"/>
    <property type="molecule type" value="Genomic_DNA"/>
</dbReference>
<dbReference type="PANTHER" id="PTHR24282">
    <property type="entry name" value="CYTOCHROME P450 FAMILY MEMBER"/>
    <property type="match status" value="1"/>
</dbReference>
<dbReference type="InterPro" id="IPR050665">
    <property type="entry name" value="Cytochrome_P450_Monooxygen"/>
</dbReference>
<evidence type="ECO:0000256" key="10">
    <source>
        <dbReference type="ARBA" id="ARBA00023136"/>
    </source>
</evidence>
<dbReference type="InterPro" id="IPR036396">
    <property type="entry name" value="Cyt_P450_sf"/>
</dbReference>
<dbReference type="GO" id="GO:0016705">
    <property type="term" value="F:oxidoreductase activity, acting on paired donors, with incorporation or reduction of molecular oxygen"/>
    <property type="evidence" value="ECO:0007669"/>
    <property type="project" value="InterPro"/>
</dbReference>
<comment type="subcellular location">
    <subcellularLocation>
        <location evidence="1">Membrane</location>
    </subcellularLocation>
</comment>
<evidence type="ECO:0000256" key="11">
    <source>
        <dbReference type="PIRSR" id="PIRSR602401-1"/>
    </source>
</evidence>
<evidence type="ECO:0000256" key="5">
    <source>
        <dbReference type="ARBA" id="ARBA00022723"/>
    </source>
</evidence>
<dbReference type="PRINTS" id="PR00463">
    <property type="entry name" value="EP450I"/>
</dbReference>
<feature type="binding site" description="axial binding residue" evidence="11">
    <location>
        <position position="482"/>
    </location>
    <ligand>
        <name>heme</name>
        <dbReference type="ChEBI" id="CHEBI:30413"/>
    </ligand>
    <ligandPart>
        <name>Fe</name>
        <dbReference type="ChEBI" id="CHEBI:18248"/>
    </ligandPart>
</feature>
<keyword evidence="10" id="KW-0472">Membrane</keyword>
<comment type="similarity">
    <text evidence="2">Belongs to the cytochrome P450 family.</text>
</comment>
<proteinExistence type="inferred from homology"/>
<dbReference type="Gramene" id="PUZ40946">
    <property type="protein sequence ID" value="PUZ40946"/>
    <property type="gene ID" value="GQ55_9G463200"/>
</dbReference>
<dbReference type="Pfam" id="PF00067">
    <property type="entry name" value="p450"/>
    <property type="match status" value="1"/>
</dbReference>
<dbReference type="SUPFAM" id="SSF48264">
    <property type="entry name" value="Cytochrome P450"/>
    <property type="match status" value="1"/>
</dbReference>
<gene>
    <name evidence="12" type="ORF">GQ55_9G463200</name>
</gene>
<evidence type="ECO:0008006" key="14">
    <source>
        <dbReference type="Google" id="ProtNLM"/>
    </source>
</evidence>
<protein>
    <recommendedName>
        <fullName evidence="14">Cytochrome P450</fullName>
    </recommendedName>
</protein>
<name>A0A2T7CC87_9POAL</name>
<sequence>MGADAWAPLLLGALLAAALLLAAWRLVWRPRAVVRSLASQGVRGLPYRFLVGSLPEAKRLAVARRRGAPPLDAGSHDIMPFLLPPFHKWVADYGRTFLYWIGPVPAIFSVDLELIKEVLTDRTGLFAKDFMLPVLKVLFGNGLILANGDDWKRHRKVVLPAFNHERIKSMSAVTAEATEQMTRRWCDQILQNGAQRAAEIRVDRAISDLTAGIIGRVAFGTRDQEAGEVLQLLHEMQAMGAAAMLDAPILWYLPTRRNLKVRRLDKLVRTKIMAMMEARVAAKDDATCRGGRGGGYGDDLLGLMLEAWSPERQAGSDGTLTTEEVIDECKTFFGAGQETTATLLVWAMFLLSTHPQWQEKVREEVLREFSCDAGGGGGGVVVPNTDVLARLKLLHMVLLETLRLYPPIVFIQRTATSDAVLRGIKVPRGTAVSIPIGMLQRDKEVWGSDADEFNPMRFKNGVSRAARDPNALLSFSLGPRACTGQSFGVVEAQIVMAMILRKFSFSLSPKYVHKPKYVVSLTPKNGMPLIVRNLDG</sequence>
<evidence type="ECO:0000256" key="4">
    <source>
        <dbReference type="ARBA" id="ARBA00022692"/>
    </source>
</evidence>
<dbReference type="GO" id="GO:0006629">
    <property type="term" value="P:lipid metabolic process"/>
    <property type="evidence" value="ECO:0007669"/>
    <property type="project" value="UniProtKB-ARBA"/>
</dbReference>
<evidence type="ECO:0000256" key="1">
    <source>
        <dbReference type="ARBA" id="ARBA00004370"/>
    </source>
</evidence>
<dbReference type="GO" id="GO:0004497">
    <property type="term" value="F:monooxygenase activity"/>
    <property type="evidence" value="ECO:0007669"/>
    <property type="project" value="UniProtKB-KW"/>
</dbReference>
<keyword evidence="6" id="KW-1133">Transmembrane helix</keyword>
<evidence type="ECO:0000256" key="7">
    <source>
        <dbReference type="ARBA" id="ARBA00023002"/>
    </source>
</evidence>
<accession>A0A2T7CC87</accession>
<evidence type="ECO:0000313" key="12">
    <source>
        <dbReference type="EMBL" id="PUZ40946.1"/>
    </source>
</evidence>
<evidence type="ECO:0000256" key="2">
    <source>
        <dbReference type="ARBA" id="ARBA00010617"/>
    </source>
</evidence>
<comment type="cofactor">
    <cofactor evidence="11">
        <name>heme</name>
        <dbReference type="ChEBI" id="CHEBI:30413"/>
    </cofactor>
</comment>
<evidence type="ECO:0000256" key="8">
    <source>
        <dbReference type="ARBA" id="ARBA00023004"/>
    </source>
</evidence>
<keyword evidence="8 11" id="KW-0408">Iron</keyword>
<keyword evidence="9" id="KW-0503">Monooxygenase</keyword>
<dbReference type="PANTHER" id="PTHR24282:SF115">
    <property type="entry name" value="CYTOCHROME P450 709B2"/>
    <property type="match status" value="1"/>
</dbReference>